<dbReference type="Pfam" id="PF21365">
    <property type="entry name" value="Glyco_hydro_31_3rd"/>
    <property type="match status" value="1"/>
</dbReference>
<dbReference type="InterPro" id="IPR048395">
    <property type="entry name" value="Glyco_hydro_31_C"/>
</dbReference>
<accession>A0A182F830</accession>
<evidence type="ECO:0000259" key="7">
    <source>
        <dbReference type="Pfam" id="PF01055"/>
    </source>
</evidence>
<evidence type="ECO:0000256" key="2">
    <source>
        <dbReference type="ARBA" id="ARBA00022729"/>
    </source>
</evidence>
<dbReference type="GO" id="GO:0004553">
    <property type="term" value="F:hydrolase activity, hydrolyzing O-glycosyl compounds"/>
    <property type="evidence" value="ECO:0007669"/>
    <property type="project" value="InterPro"/>
</dbReference>
<dbReference type="Pfam" id="PF12416">
    <property type="entry name" value="DUF3668"/>
    <property type="match status" value="1"/>
</dbReference>
<dbReference type="InterPro" id="IPR017853">
    <property type="entry name" value="GH"/>
</dbReference>
<feature type="domain" description="Glycosyl hydrolase family 31 C-terminal" evidence="9">
    <location>
        <begin position="1399"/>
        <end position="1482"/>
    </location>
</feature>
<dbReference type="Gene3D" id="3.20.20.80">
    <property type="entry name" value="Glycosidases"/>
    <property type="match status" value="1"/>
</dbReference>
<feature type="compositionally biased region" description="Basic and acidic residues" evidence="6">
    <location>
        <begin position="419"/>
        <end position="436"/>
    </location>
</feature>
<keyword evidence="5" id="KW-0175">Coiled coil</keyword>
<keyword evidence="2" id="KW-0732">Signal</keyword>
<name>A0A182F830_ANOAL</name>
<dbReference type="GO" id="GO:0005975">
    <property type="term" value="P:carbohydrate metabolic process"/>
    <property type="evidence" value="ECO:0007669"/>
    <property type="project" value="InterPro"/>
</dbReference>
<reference evidence="10 11" key="1">
    <citation type="journal article" date="2017" name="G3 (Bethesda)">
        <title>The Physical Genome Mapping of Anopheles albimanus Corrected Scaffold Misassemblies and Identified Interarm Rearrangements in Genus Anopheles.</title>
        <authorList>
            <person name="Artemov G.N."/>
            <person name="Peery A.N."/>
            <person name="Jiang X."/>
            <person name="Tu Z."/>
            <person name="Stegniy V.N."/>
            <person name="Sharakhova M.V."/>
            <person name="Sharakhov I.V."/>
        </authorList>
    </citation>
    <scope>NUCLEOTIDE SEQUENCE [LARGE SCALE GENOMIC DNA]</scope>
    <source>
        <strain evidence="10 11">ALBI9_A</strain>
    </source>
</reference>
<dbReference type="Pfam" id="PF01055">
    <property type="entry name" value="Glyco_hydro_31_2nd"/>
    <property type="match status" value="1"/>
</dbReference>
<keyword evidence="4" id="KW-0326">Glycosidase</keyword>
<evidence type="ECO:0000256" key="4">
    <source>
        <dbReference type="ARBA" id="ARBA00023295"/>
    </source>
</evidence>
<feature type="coiled-coil region" evidence="5">
    <location>
        <begin position="701"/>
        <end position="801"/>
    </location>
</feature>
<keyword evidence="11" id="KW-1185">Reference proteome</keyword>
<feature type="region of interest" description="Disordered" evidence="6">
    <location>
        <begin position="384"/>
        <end position="451"/>
    </location>
</feature>
<dbReference type="VEuPathDB" id="VectorBase:AALB002657"/>
<evidence type="ECO:0000313" key="10">
    <source>
        <dbReference type="EnsemblMetazoa" id="AALB002654-PA"/>
    </source>
</evidence>
<reference evidence="10" key="2">
    <citation type="submission" date="2022-08" db="UniProtKB">
        <authorList>
            <consortium name="EnsemblMetazoa"/>
        </authorList>
    </citation>
    <scope>IDENTIFICATION</scope>
    <source>
        <strain evidence="10">STECLA/ALBI9_A</strain>
    </source>
</reference>
<keyword evidence="3" id="KW-0378">Hydrolase</keyword>
<dbReference type="VEuPathDB" id="VectorBase:AALB20_027115"/>
<evidence type="ECO:0000259" key="8">
    <source>
        <dbReference type="Pfam" id="PF12416"/>
    </source>
</evidence>
<dbReference type="STRING" id="7167.A0A182F830"/>
<dbReference type="Proteomes" id="UP000069272">
    <property type="component" value="Chromosome 2R"/>
</dbReference>
<dbReference type="SUPFAM" id="SSF51445">
    <property type="entry name" value="(Trans)glycosidases"/>
    <property type="match status" value="1"/>
</dbReference>
<dbReference type="PANTHER" id="PTHR43053:SF4">
    <property type="entry name" value="MYOGENESIS-REGULATING GLYCOSIDASE"/>
    <property type="match status" value="1"/>
</dbReference>
<dbReference type="SUPFAM" id="SSF51011">
    <property type="entry name" value="Glycosyl hydrolase domain"/>
    <property type="match status" value="1"/>
</dbReference>
<feature type="region of interest" description="Disordered" evidence="6">
    <location>
        <begin position="157"/>
        <end position="176"/>
    </location>
</feature>
<dbReference type="PANTHER" id="PTHR43053">
    <property type="entry name" value="GLYCOSIDASE FAMILY 31"/>
    <property type="match status" value="1"/>
</dbReference>
<evidence type="ECO:0000259" key="9">
    <source>
        <dbReference type="Pfam" id="PF21365"/>
    </source>
</evidence>
<evidence type="ECO:0000256" key="3">
    <source>
        <dbReference type="ARBA" id="ARBA00022801"/>
    </source>
</evidence>
<organism evidence="10 11">
    <name type="scientific">Anopheles albimanus</name>
    <name type="common">New world malaria mosquito</name>
    <dbReference type="NCBI Taxonomy" id="7167"/>
    <lineage>
        <taxon>Eukaryota</taxon>
        <taxon>Metazoa</taxon>
        <taxon>Ecdysozoa</taxon>
        <taxon>Arthropoda</taxon>
        <taxon>Hexapoda</taxon>
        <taxon>Insecta</taxon>
        <taxon>Pterygota</taxon>
        <taxon>Neoptera</taxon>
        <taxon>Endopterygota</taxon>
        <taxon>Diptera</taxon>
        <taxon>Nematocera</taxon>
        <taxon>Culicoidea</taxon>
        <taxon>Culicidae</taxon>
        <taxon>Anophelinae</taxon>
        <taxon>Anopheles</taxon>
    </lineage>
</organism>
<feature type="domain" description="Glycoside hydrolase family 31 TIM barrel" evidence="7">
    <location>
        <begin position="1123"/>
        <end position="1388"/>
    </location>
</feature>
<evidence type="ECO:0000256" key="5">
    <source>
        <dbReference type="SAM" id="Coils"/>
    </source>
</evidence>
<feature type="domain" description="DUF3668" evidence="8">
    <location>
        <begin position="193"/>
        <end position="354"/>
    </location>
</feature>
<dbReference type="Gene3D" id="2.60.40.150">
    <property type="entry name" value="C2 domain"/>
    <property type="match status" value="1"/>
</dbReference>
<feature type="compositionally biased region" description="Polar residues" evidence="6">
    <location>
        <begin position="384"/>
        <end position="402"/>
    </location>
</feature>
<protein>
    <submittedName>
        <fullName evidence="10">Uncharacterized protein</fullName>
    </submittedName>
</protein>
<dbReference type="Gene3D" id="2.60.40.1180">
    <property type="entry name" value="Golgi alpha-mannosidase II"/>
    <property type="match status" value="1"/>
</dbReference>
<dbReference type="InterPro" id="IPR050985">
    <property type="entry name" value="Alpha-glycosidase_related"/>
</dbReference>
<dbReference type="InterPro" id="IPR013780">
    <property type="entry name" value="Glyco_hydro_b"/>
</dbReference>
<sequence>MEGRQTPNNEEQLVIFLKIIQGIRFHQDKPSRKIALIASLDHTTLNTISRRPITPGGGSASFNASIVWACDRFSVKRMKTTNQPIKLDCFESLPDGRRSLIGSVVIPLRSVPVVTLIRTKQIQPRWYRLIGIESERWRQRKPELQLLVMITDPRYLQTDDGKDSSTGDELSEERQETTIFRNPNATRLPEAVELLEDRGLLQVGNRDKDTDLFLLEIVLKCGRHLDRLTPGENTFHLRYQLLGDHYEPVAERKEHGSAVFVVQEKISINLRSSIAALGHFLRDDFKIAVDVLREDREQLEGEDPAKSTVGTTVIDFVNFLVEKDLSAFKEKYCQHKDTLAAVRVFPIQTIDRREADGGTGDQGDELQVEPSLKCKFSLRFLGSDASNSTEESNEIKQPTSSPMDDGDCEMMVFSTTQEKLSKTPIEEPTKGIEHSQMKPPTEQTKETSERHEKVDIETILLTAQHDLRDIRRTFAFSVAIGGVKFNVNPSAGMWQLTLQHPKADTPFTRIVLELLPETIAPSDRMEFGDVALKLLFSTLPDDILATIGSEPSKLTLNGPHGLYAYAWLDNSSLLVGTREKRSSGVLVLVNDSGESMAIASVTCTLEEVGLNYNSQLRPAQASHKPSSQTKKATACHHQHTGRPFDETIAYYLLEEQKEWMCKERERFARELREKEVEHLEKLTRDWKVKQSRDEKLLADHLAHAETLVSTLEEARRTLEGRYRGPEDDKRVQQQENQFQQQLAAIRAKAIRLQQEAECQIEATRKQCLEMQDQLAEQTYQHQLLLEKNRALQMELDEERERWAKEEEGLRRALDETAQSKTYYKEQWAKMTRELHRLRQELSVSRTPYYQSSTSLALFLQTSAQTVYSLTFNEAATVVNLNLQSRELRVTQNGRLVQQIRLSANLSPTAQHTETATGFTLSNDDGTVLELSRDVDQNDYSQFSVVRSDVPRSVAIVDCVNLLGSQWYGGPQQKHQYWPVQKQHYNRYSMLPKEADNSGIGDRYWLNALGSFVHVDQWAPLFVDQNYGQPGFICLETRASLPYDTHGPSYDFRYTVGVASDAKQVHKAAIRELFGRPTGHPAQSMVVEPIWSTWARYKRDIDQTVVQQFALEIITNGFRGQYELDDDWEQCYGALTFNRTKFPDIRASVTAIKNLGFERVTLWIHPFINKGCEPWYSDAKRRGFLVADWTGSTDTEWWNSQKGQAAYIDFTKAEVREWFTARLDGILQESGIDSFKFDAGESSWTPPDPVLNGPLTHRPTQVVGDYLRTVATFGDLVEVRSAQATQDLPVFVRMIDKDSNWGWNNGLPTLITTLLQLNMVGYPLVLPDMVGGNGYDNQPPSKELFIRWLQANVFMPSIQFSYVPWDFDHETVTISLAMIELHRSITPAIMERFALAVSEGAPVNPPLWWLDPTDRTAQAIYDQFLLGDDIIAAPVIVENARARDIYLPSGAWTDGNTGQKHVGPTWLRNYPVPLSMIPYFMKSAQ</sequence>
<comment type="similarity">
    <text evidence="1">Belongs to the glycosyl hydrolase 31 family.</text>
</comment>
<evidence type="ECO:0000256" key="6">
    <source>
        <dbReference type="SAM" id="MobiDB-lite"/>
    </source>
</evidence>
<dbReference type="VEuPathDB" id="VectorBase:AALB20_026734"/>
<evidence type="ECO:0000256" key="1">
    <source>
        <dbReference type="ARBA" id="ARBA00007806"/>
    </source>
</evidence>
<dbReference type="VEuPathDB" id="VectorBase:AALB017350"/>
<dbReference type="InterPro" id="IPR022136">
    <property type="entry name" value="DUF3668"/>
</dbReference>
<evidence type="ECO:0000313" key="11">
    <source>
        <dbReference type="Proteomes" id="UP000069272"/>
    </source>
</evidence>
<dbReference type="InterPro" id="IPR000322">
    <property type="entry name" value="Glyco_hydro_31_TIM"/>
</dbReference>
<dbReference type="CDD" id="cd06592">
    <property type="entry name" value="GH31_NET37"/>
    <property type="match status" value="1"/>
</dbReference>
<dbReference type="EnsemblMetazoa" id="AALB002654-RA">
    <property type="protein sequence ID" value="AALB002654-PA"/>
    <property type="gene ID" value="AALB002654"/>
</dbReference>
<dbReference type="InterPro" id="IPR035892">
    <property type="entry name" value="C2_domain_sf"/>
</dbReference>
<proteinExistence type="inferred from homology"/>